<evidence type="ECO:0000313" key="3">
    <source>
        <dbReference type="Proteomes" id="UP000321805"/>
    </source>
</evidence>
<dbReference type="AlphaFoldDB" id="A0A5B8U9H1"/>
<evidence type="ECO:0000313" key="2">
    <source>
        <dbReference type="EMBL" id="QEC49700.1"/>
    </source>
</evidence>
<gene>
    <name evidence="2" type="ORF">FSW04_20375</name>
</gene>
<dbReference type="RefSeq" id="WP_146922065.1">
    <property type="nucleotide sequence ID" value="NZ_CP042430.1"/>
</dbReference>
<dbReference type="Proteomes" id="UP000321805">
    <property type="component" value="Chromosome"/>
</dbReference>
<organism evidence="2 3">
    <name type="scientific">Baekduia soli</name>
    <dbReference type="NCBI Taxonomy" id="496014"/>
    <lineage>
        <taxon>Bacteria</taxon>
        <taxon>Bacillati</taxon>
        <taxon>Actinomycetota</taxon>
        <taxon>Thermoleophilia</taxon>
        <taxon>Solirubrobacterales</taxon>
        <taxon>Baekduiaceae</taxon>
        <taxon>Baekduia</taxon>
    </lineage>
</organism>
<dbReference type="KEGG" id="bsol:FSW04_20375"/>
<proteinExistence type="predicted"/>
<feature type="signal peptide" evidence="1">
    <location>
        <begin position="1"/>
        <end position="18"/>
    </location>
</feature>
<dbReference type="OrthoDB" id="5243082at2"/>
<reference evidence="2 3" key="1">
    <citation type="journal article" date="2018" name="J. Microbiol.">
        <title>Baekduia soli gen. nov., sp. nov., a novel bacterium isolated from the soil of Baekdu Mountain and proposal of a novel family name, Baekduiaceae fam. nov.</title>
        <authorList>
            <person name="An D.S."/>
            <person name="Siddiqi M.Z."/>
            <person name="Kim K.H."/>
            <person name="Yu H.S."/>
            <person name="Im W.T."/>
        </authorList>
    </citation>
    <scope>NUCLEOTIDE SEQUENCE [LARGE SCALE GENOMIC DNA]</scope>
    <source>
        <strain evidence="2 3">BR7-21</strain>
    </source>
</reference>
<name>A0A5B8U9H1_9ACTN</name>
<keyword evidence="3" id="KW-1185">Reference proteome</keyword>
<protein>
    <submittedName>
        <fullName evidence="2">Uncharacterized protein</fullName>
    </submittedName>
</protein>
<sequence length="258" mass="25327">MLASAVVLGLLISSFAVASGEGGAILGGKRNPGSNESAALSRETQIIANTGTYGTRQSNKSDNGGGAIYGCRSKAGGSPKGNEPCVRASNLADGRAFEFESKGGTEVGAITSSNAAAAPFTTNAHGVATGLNADQVDGKSADDIQNDTLKAAHTDAVATAQGLSPFAAVDADGTLGGNRGATSASRTGAGTYTVVFANDVSGCALSATETQFEDAGAVGVQLGGDHKTVTVRTRAGGGADGTGATAPTDRPFHLVATC</sequence>
<feature type="chain" id="PRO_5038755352" evidence="1">
    <location>
        <begin position="19"/>
        <end position="258"/>
    </location>
</feature>
<dbReference type="EMBL" id="CP042430">
    <property type="protein sequence ID" value="QEC49700.1"/>
    <property type="molecule type" value="Genomic_DNA"/>
</dbReference>
<accession>A0A5B8U9H1</accession>
<evidence type="ECO:0000256" key="1">
    <source>
        <dbReference type="SAM" id="SignalP"/>
    </source>
</evidence>
<keyword evidence="1" id="KW-0732">Signal</keyword>